<keyword evidence="8" id="KW-1185">Reference proteome</keyword>
<dbReference type="PANTHER" id="PTHR30386">
    <property type="entry name" value="MEMBRANE FUSION SUBUNIT OF EMRAB-TOLC MULTIDRUG EFFLUX PUMP"/>
    <property type="match status" value="1"/>
</dbReference>
<sequence length="269" mass="28178">MQFRQQALSKLQSPEEIDLPVRFARPQGWLVLIITVVVVIAASVWAVTGTVASTLGAPGILTHGQGSYVLQSPVSGQVTAVLAEEGKRVPANTPVLKVRTAQGTTTVVRTLAAGRLTTMVATIGSVVTTGADVAAVERVAEPDDPLLATLYVPADSGSTIPVGAPVDLTVQSVPTQRYGVLRGHVKAVGRTVQTRRQITGFLGSSQLGEQFSQKGQPVAVLVQLDRSPGTKSGYTWSSSDGPPYAVDSMTPATGAVRLAEQHPIDWLLP</sequence>
<comment type="subcellular location">
    <subcellularLocation>
        <location evidence="1">Membrane</location>
        <topology evidence="1">Single-pass membrane protein</topology>
    </subcellularLocation>
</comment>
<organism evidence="7 8">
    <name type="scientific">Streptomyces halobius</name>
    <dbReference type="NCBI Taxonomy" id="2879846"/>
    <lineage>
        <taxon>Bacteria</taxon>
        <taxon>Bacillati</taxon>
        <taxon>Actinomycetota</taxon>
        <taxon>Actinomycetes</taxon>
        <taxon>Kitasatosporales</taxon>
        <taxon>Streptomycetaceae</taxon>
        <taxon>Streptomyces</taxon>
    </lineage>
</organism>
<keyword evidence="5 6" id="KW-0472">Membrane</keyword>
<dbReference type="SUPFAM" id="SSF51230">
    <property type="entry name" value="Single hybrid motif"/>
    <property type="match status" value="1"/>
</dbReference>
<feature type="transmembrane region" description="Helical" evidence="6">
    <location>
        <begin position="29"/>
        <end position="48"/>
    </location>
</feature>
<reference evidence="7" key="1">
    <citation type="submission" date="2021-10" db="EMBL/GenBank/DDBJ databases">
        <title>Streptomyces nigrumlapis sp.nov.,an antimicrobial producing actinobacterium isolated from Black Gobi rocks.</title>
        <authorList>
            <person name="Wen Y."/>
            <person name="Zhang W."/>
            <person name="Liu X.G."/>
        </authorList>
    </citation>
    <scope>NUCLEOTIDE SEQUENCE</scope>
    <source>
        <strain evidence="7">ST13-2-2</strain>
    </source>
</reference>
<dbReference type="InterPro" id="IPR011053">
    <property type="entry name" value="Single_hybrid_motif"/>
</dbReference>
<dbReference type="PANTHER" id="PTHR30386:SF26">
    <property type="entry name" value="TRANSPORT PROTEIN COMB"/>
    <property type="match status" value="1"/>
</dbReference>
<keyword evidence="4 6" id="KW-1133">Transmembrane helix</keyword>
<evidence type="ECO:0000256" key="2">
    <source>
        <dbReference type="ARBA" id="ARBA00009477"/>
    </source>
</evidence>
<evidence type="ECO:0000256" key="5">
    <source>
        <dbReference type="ARBA" id="ARBA00023136"/>
    </source>
</evidence>
<gene>
    <name evidence="7" type="ORF">K9S39_38520</name>
</gene>
<evidence type="ECO:0000313" key="7">
    <source>
        <dbReference type="EMBL" id="UQA96985.1"/>
    </source>
</evidence>
<keyword evidence="3 6" id="KW-0812">Transmembrane</keyword>
<dbReference type="Proteomes" id="UP000830115">
    <property type="component" value="Chromosome"/>
</dbReference>
<evidence type="ECO:0000313" key="8">
    <source>
        <dbReference type="Proteomes" id="UP000830115"/>
    </source>
</evidence>
<dbReference type="InterPro" id="IPR050739">
    <property type="entry name" value="MFP"/>
</dbReference>
<evidence type="ECO:0000256" key="3">
    <source>
        <dbReference type="ARBA" id="ARBA00022692"/>
    </source>
</evidence>
<dbReference type="RefSeq" id="WP_248867904.1">
    <property type="nucleotide sequence ID" value="NZ_CP086322.1"/>
</dbReference>
<accession>A0ABY4MKN9</accession>
<evidence type="ECO:0000256" key="4">
    <source>
        <dbReference type="ARBA" id="ARBA00022989"/>
    </source>
</evidence>
<protein>
    <submittedName>
        <fullName evidence="7">HlyD family efflux transporter periplasmic adaptor subunit</fullName>
    </submittedName>
</protein>
<proteinExistence type="inferred from homology"/>
<dbReference type="Gene3D" id="2.40.50.100">
    <property type="match status" value="1"/>
</dbReference>
<evidence type="ECO:0000256" key="6">
    <source>
        <dbReference type="SAM" id="Phobius"/>
    </source>
</evidence>
<dbReference type="EMBL" id="CP086322">
    <property type="protein sequence ID" value="UQA96985.1"/>
    <property type="molecule type" value="Genomic_DNA"/>
</dbReference>
<comment type="similarity">
    <text evidence="2">Belongs to the membrane fusion protein (MFP) (TC 8.A.1) family.</text>
</comment>
<evidence type="ECO:0000256" key="1">
    <source>
        <dbReference type="ARBA" id="ARBA00004167"/>
    </source>
</evidence>
<name>A0ABY4MKN9_9ACTN</name>